<keyword evidence="6 10" id="KW-0733">Signal recognition particle</keyword>
<dbReference type="EMBL" id="JABCKV010000015">
    <property type="protein sequence ID" value="KAG5646888.1"/>
    <property type="molecule type" value="Genomic_DNA"/>
</dbReference>
<comment type="function">
    <text evidence="10">Component of the signal recognition particle (SRP) complex, a ribonucleoprotein complex that mediates the cotranslational targeting of secretory and membrane proteins to the endoplasmic reticulum (ER). The SRP complex interacts with the signal sequence in nascent secretory and membrane proteins and directs them to the membrane of the ER.</text>
</comment>
<protein>
    <recommendedName>
        <fullName evidence="9 10">Signal recognition particle subunit SRP68</fullName>
        <shortName evidence="10">SRP68</shortName>
    </recommendedName>
</protein>
<keyword evidence="5 10" id="KW-0694">RNA-binding</keyword>
<comment type="subcellular location">
    <subcellularLocation>
        <location evidence="1 10">Cytoplasm</location>
    </subcellularLocation>
    <subcellularLocation>
        <location evidence="2">Nucleus</location>
        <location evidence="2">Nucleolus</location>
    </subcellularLocation>
</comment>
<evidence type="ECO:0000256" key="1">
    <source>
        <dbReference type="ARBA" id="ARBA00004496"/>
    </source>
</evidence>
<dbReference type="InterPro" id="IPR038253">
    <property type="entry name" value="SRP68_N_sf"/>
</dbReference>
<evidence type="ECO:0000256" key="10">
    <source>
        <dbReference type="PIRNR" id="PIRNR038995"/>
    </source>
</evidence>
<dbReference type="GO" id="GO:0005730">
    <property type="term" value="C:nucleolus"/>
    <property type="evidence" value="ECO:0007669"/>
    <property type="project" value="UniProtKB-SubCell"/>
</dbReference>
<dbReference type="PIRSF" id="PIRSF038995">
    <property type="entry name" value="SRP68"/>
    <property type="match status" value="1"/>
</dbReference>
<proteinExistence type="inferred from homology"/>
<evidence type="ECO:0000256" key="7">
    <source>
        <dbReference type="ARBA" id="ARBA00023242"/>
    </source>
</evidence>
<reference evidence="12" key="1">
    <citation type="submission" date="2020-07" db="EMBL/GenBank/DDBJ databases">
        <authorList>
            <person name="Nieuwenhuis M."/>
            <person name="Van De Peppel L.J.J."/>
        </authorList>
    </citation>
    <scope>NUCLEOTIDE SEQUENCE</scope>
    <source>
        <strain evidence="12">AP01</strain>
        <tissue evidence="12">Mycelium</tissue>
    </source>
</reference>
<feature type="region of interest" description="Disordered" evidence="11">
    <location>
        <begin position="592"/>
        <end position="623"/>
    </location>
</feature>
<gene>
    <name evidence="12" type="ORF">DXG03_001964</name>
</gene>
<dbReference type="CDD" id="cd15481">
    <property type="entry name" value="SRP68-RBD"/>
    <property type="match status" value="1"/>
</dbReference>
<dbReference type="GO" id="GO:0008312">
    <property type="term" value="F:7S RNA binding"/>
    <property type="evidence" value="ECO:0007669"/>
    <property type="project" value="InterPro"/>
</dbReference>
<comment type="caution">
    <text evidence="12">The sequence shown here is derived from an EMBL/GenBank/DDBJ whole genome shotgun (WGS) entry which is preliminary data.</text>
</comment>
<evidence type="ECO:0000256" key="2">
    <source>
        <dbReference type="ARBA" id="ARBA00004604"/>
    </source>
</evidence>
<evidence type="ECO:0000256" key="8">
    <source>
        <dbReference type="ARBA" id="ARBA00023274"/>
    </source>
</evidence>
<dbReference type="Gene3D" id="1.10.3450.40">
    <property type="entry name" value="Signal recognition particle, SRP68 subunit, RNA-binding domain"/>
    <property type="match status" value="1"/>
</dbReference>
<evidence type="ECO:0000256" key="11">
    <source>
        <dbReference type="SAM" id="MobiDB-lite"/>
    </source>
</evidence>
<evidence type="ECO:0000256" key="3">
    <source>
        <dbReference type="ARBA" id="ARBA00009352"/>
    </source>
</evidence>
<evidence type="ECO:0000256" key="4">
    <source>
        <dbReference type="ARBA" id="ARBA00022490"/>
    </source>
</evidence>
<dbReference type="GO" id="GO:0005047">
    <property type="term" value="F:signal recognition particle binding"/>
    <property type="evidence" value="ECO:0007669"/>
    <property type="project" value="InterPro"/>
</dbReference>
<dbReference type="InterPro" id="IPR034652">
    <property type="entry name" value="SRP68-RBD"/>
</dbReference>
<dbReference type="AlphaFoldDB" id="A0A9P7KDT7"/>
<dbReference type="GO" id="GO:0005786">
    <property type="term" value="C:signal recognition particle, endoplasmic reticulum targeting"/>
    <property type="evidence" value="ECO:0007669"/>
    <property type="project" value="UniProtKB-KW"/>
</dbReference>
<dbReference type="OrthoDB" id="10255118at2759"/>
<evidence type="ECO:0000256" key="9">
    <source>
        <dbReference type="ARBA" id="ARBA00029498"/>
    </source>
</evidence>
<evidence type="ECO:0000256" key="5">
    <source>
        <dbReference type="ARBA" id="ARBA00022884"/>
    </source>
</evidence>
<accession>A0A9P7KDT7</accession>
<reference evidence="12" key="2">
    <citation type="submission" date="2021-10" db="EMBL/GenBank/DDBJ databases">
        <title>Phylogenomics reveals ancestral predisposition of the termite-cultivated fungus Termitomyces towards a domesticated lifestyle.</title>
        <authorList>
            <person name="Auxier B."/>
            <person name="Grum-Grzhimaylo A."/>
            <person name="Cardenas M.E."/>
            <person name="Lodge J.D."/>
            <person name="Laessoe T."/>
            <person name="Pedersen O."/>
            <person name="Smith M.E."/>
            <person name="Kuyper T.W."/>
            <person name="Franco-Molano E.A."/>
            <person name="Baroni T.J."/>
            <person name="Aanen D.K."/>
        </authorList>
    </citation>
    <scope>NUCLEOTIDE SEQUENCE</scope>
    <source>
        <strain evidence="12">AP01</strain>
        <tissue evidence="12">Mycelium</tissue>
    </source>
</reference>
<keyword evidence="13" id="KW-1185">Reference proteome</keyword>
<evidence type="ECO:0000313" key="13">
    <source>
        <dbReference type="Proteomes" id="UP000775547"/>
    </source>
</evidence>
<keyword evidence="4 10" id="KW-0963">Cytoplasm</keyword>
<dbReference type="Pfam" id="PF16969">
    <property type="entry name" value="SRP68"/>
    <property type="match status" value="1"/>
</dbReference>
<dbReference type="PANTHER" id="PTHR12860:SF0">
    <property type="entry name" value="SIGNAL RECOGNITION PARTICLE SUBUNIT SRP68"/>
    <property type="match status" value="1"/>
</dbReference>
<dbReference type="Proteomes" id="UP000775547">
    <property type="component" value="Unassembled WGS sequence"/>
</dbReference>
<sequence>MTDAETKPVVAFAALQLANGQRTAYGLRYNDFTRYRKHCANRTHRLRSTLKITHGKGREFKKLPPITKDIIQDGHLELLLLESERAWAHSQDLITQAEKPSNEEHASTLRHSATGRFRRAVHWATQFLSHSQALHALGRLSTAHLLQATVYTLVLNGRFLRYRDDFEDALGQLGVARGLLDVLAERAGTSREQALYVLWADEVGPEIRYCAHEMGREKAYDVDGIVSEVSQRWREELVQGSGKLLEQLKKESGGEEGRRRLRELEWEGKPVPVRNPELVDVLLRVQEAEARIDEKKDARSKKGVAAYDAILLALSDAEEVARKLVGAQQLSGSTSSASASAGAGGRDIQFVHAYIVYQLLSRRIQRDLLLIVVLLAVPNAPVKPSVATAKSKAKPETVDGRLYPALVKLLDTILQSLDQMRTLSIVDDNPDLASAVDARTSFTKARRGLFLARCYPPVKKYAEALTLLQHANIHVRETHSSLSLASVDPISTGTPAYYPLTTEEISKLEADIAADSTRSKREWFAHNGGAVDPDGQQAKKHEKALFFNIALNYVDLDLERLRVRAGKQPEVPQQQQTSAAVVEKEKKAVARAKVEEARAPTPEPPVPTKGGLSSLLGGWWGRS</sequence>
<dbReference type="GO" id="GO:0030942">
    <property type="term" value="F:endoplasmic reticulum signal peptide binding"/>
    <property type="evidence" value="ECO:0007669"/>
    <property type="project" value="InterPro"/>
</dbReference>
<organism evidence="12 13">
    <name type="scientific">Asterophora parasitica</name>
    <dbReference type="NCBI Taxonomy" id="117018"/>
    <lineage>
        <taxon>Eukaryota</taxon>
        <taxon>Fungi</taxon>
        <taxon>Dikarya</taxon>
        <taxon>Basidiomycota</taxon>
        <taxon>Agaricomycotina</taxon>
        <taxon>Agaricomycetes</taxon>
        <taxon>Agaricomycetidae</taxon>
        <taxon>Agaricales</taxon>
        <taxon>Tricholomatineae</taxon>
        <taxon>Lyophyllaceae</taxon>
        <taxon>Asterophora</taxon>
    </lineage>
</organism>
<evidence type="ECO:0000313" key="12">
    <source>
        <dbReference type="EMBL" id="KAG5646888.1"/>
    </source>
</evidence>
<dbReference type="GO" id="GO:0006614">
    <property type="term" value="P:SRP-dependent cotranslational protein targeting to membrane"/>
    <property type="evidence" value="ECO:0007669"/>
    <property type="project" value="InterPro"/>
</dbReference>
<dbReference type="InterPro" id="IPR026258">
    <property type="entry name" value="SRP68"/>
</dbReference>
<keyword evidence="7" id="KW-0539">Nucleus</keyword>
<evidence type="ECO:0000256" key="6">
    <source>
        <dbReference type="ARBA" id="ARBA00023135"/>
    </source>
</evidence>
<dbReference type="PANTHER" id="PTHR12860">
    <property type="entry name" value="SIGNAL RECOGNITION PARTICLE 68 KDA PROTEIN"/>
    <property type="match status" value="1"/>
</dbReference>
<name>A0A9P7KDT7_9AGAR</name>
<comment type="similarity">
    <text evidence="3 10">Belongs to the SRP68 family.</text>
</comment>
<keyword evidence="8 10" id="KW-0687">Ribonucleoprotein</keyword>